<reference evidence="1" key="1">
    <citation type="submission" date="2021-06" db="EMBL/GenBank/DDBJ databases">
        <authorList>
            <person name="Kallberg Y."/>
            <person name="Tangrot J."/>
            <person name="Rosling A."/>
        </authorList>
    </citation>
    <scope>NUCLEOTIDE SEQUENCE</scope>
    <source>
        <strain evidence="1">AU212A</strain>
    </source>
</reference>
<proteinExistence type="predicted"/>
<dbReference type="Proteomes" id="UP000789860">
    <property type="component" value="Unassembled WGS sequence"/>
</dbReference>
<organism evidence="1 2">
    <name type="scientific">Scutellospora calospora</name>
    <dbReference type="NCBI Taxonomy" id="85575"/>
    <lineage>
        <taxon>Eukaryota</taxon>
        <taxon>Fungi</taxon>
        <taxon>Fungi incertae sedis</taxon>
        <taxon>Mucoromycota</taxon>
        <taxon>Glomeromycotina</taxon>
        <taxon>Glomeromycetes</taxon>
        <taxon>Diversisporales</taxon>
        <taxon>Gigasporaceae</taxon>
        <taxon>Scutellospora</taxon>
    </lineage>
</organism>
<sequence>NNDLNSVNTFSAKLSTTSPLIEPSLHHTNLKSLEKIPDKYHLITPPVSSGSLSPKVVESLSMQPLGSDVLTNNVKSSIKLPPLDNNSNIFSNNNESDEPLYITIRPNNSRSRSYSDLTLNDKKEIISPIIIPKEIISPIIIPKETPPSSEISSPLTIISQSSTPINLSSENQKSKLSRIPTGRRPIKFQSPTQEIPDTPILLSDDSIFFNKEKKFNLQPIQRIRKDSKASESMSDDAKDINIKSNYSRSTRIKDNDDDDKPLQTQTYIPDDKQSRTKNIDNEERGRTKSRVNEIDERGRAKSKVREIDERERAKSRVREIDERERA</sequence>
<name>A0ACA9NPG9_9GLOM</name>
<accession>A0ACA9NPG9</accession>
<gene>
    <name evidence="1" type="ORF">SCALOS_LOCUS9256</name>
</gene>
<evidence type="ECO:0000313" key="2">
    <source>
        <dbReference type="Proteomes" id="UP000789860"/>
    </source>
</evidence>
<protein>
    <submittedName>
        <fullName evidence="1">7611_t:CDS:1</fullName>
    </submittedName>
</protein>
<feature type="non-terminal residue" evidence="1">
    <location>
        <position position="326"/>
    </location>
</feature>
<evidence type="ECO:0000313" key="1">
    <source>
        <dbReference type="EMBL" id="CAG8667590.1"/>
    </source>
</evidence>
<comment type="caution">
    <text evidence="1">The sequence shown here is derived from an EMBL/GenBank/DDBJ whole genome shotgun (WGS) entry which is preliminary data.</text>
</comment>
<dbReference type="EMBL" id="CAJVPM010027842">
    <property type="protein sequence ID" value="CAG8667590.1"/>
    <property type="molecule type" value="Genomic_DNA"/>
</dbReference>
<keyword evidence="2" id="KW-1185">Reference proteome</keyword>
<feature type="non-terminal residue" evidence="1">
    <location>
        <position position="1"/>
    </location>
</feature>